<sequence>MIPLLTVVENAQQPTPIIGFDNVAAVFPRTYTNTSTTGALSPKIDVINDDPTGPVTGQFASIENARFGGYYNVQYITRDTGVYNITQQNFGDAFLSNYGFNAIELEQTNLMSAAQKVNKIEYLLGWVARNDITHTTPVGGLSAAIQMINLFGINMPRSVLPFELTGLQISNIYAPWIYYDEKLIRFQLYYRGNPTLLEEKEYDWNIPVQTPQAENFSVQTVKVNAAGDILRSSSYNFSRDGNEGIGPNSQFSYDVRMTNNIFSEATTNTKYLNLTVNSDTWNWGGVGIPKILWWDFTYNGVTLPAGQVPSSGFQSLKLKDPRGVVTVTQVSFTRHFPGYSFSGTPSTNHEWYNNNYDHTHSGNPFTLEDTQLMWCKGGFRSGFAAASGTPYTKDTNKLNPYINYRIYYDNDVTGKNYESQGTRGESWNYDNNWATANSGEPYYTGQGIWSITGDYKFVTLVDESTNWRGGNYKSVEVYVNGNNVLDSLTLGTDYIMYICLEGPIYQTNYNTGGVHTFTNSNSQTKYRTGWLDCQLRTPTISNVYDGTGCYISNNQLVFNNGALRYCFKLFGLESQNPSNLANGVGIDRIFYRIGIKNDPDELDSSTYDTEARSLKSVSITYSTLN</sequence>
<evidence type="ECO:0000313" key="1">
    <source>
        <dbReference type="EMBL" id="QHU15118.1"/>
    </source>
</evidence>
<protein>
    <submittedName>
        <fullName evidence="1">Uncharacterized protein</fullName>
    </submittedName>
</protein>
<proteinExistence type="predicted"/>
<reference evidence="1" key="1">
    <citation type="journal article" date="2020" name="Nature">
        <title>Giant virus diversity and host interactions through global metagenomics.</title>
        <authorList>
            <person name="Schulz F."/>
            <person name="Roux S."/>
            <person name="Paez-Espino D."/>
            <person name="Jungbluth S."/>
            <person name="Walsh D.A."/>
            <person name="Denef V.J."/>
            <person name="McMahon K.D."/>
            <person name="Konstantinidis K.T."/>
            <person name="Eloe-Fadrosh E.A."/>
            <person name="Kyrpides N.C."/>
            <person name="Woyke T."/>
        </authorList>
    </citation>
    <scope>NUCLEOTIDE SEQUENCE</scope>
    <source>
        <strain evidence="1">GVMAG-S-1102244-55</strain>
    </source>
</reference>
<dbReference type="EMBL" id="MN740849">
    <property type="protein sequence ID" value="QHU15118.1"/>
    <property type="molecule type" value="Genomic_DNA"/>
</dbReference>
<dbReference type="AlphaFoldDB" id="A0A6C0KFL4"/>
<accession>A0A6C0KFL4</accession>
<organism evidence="1">
    <name type="scientific">viral metagenome</name>
    <dbReference type="NCBI Taxonomy" id="1070528"/>
    <lineage>
        <taxon>unclassified sequences</taxon>
        <taxon>metagenomes</taxon>
        <taxon>organismal metagenomes</taxon>
    </lineage>
</organism>
<name>A0A6C0KFL4_9ZZZZ</name>